<evidence type="ECO:0000256" key="2">
    <source>
        <dbReference type="SAM" id="Phobius"/>
    </source>
</evidence>
<keyword evidence="4" id="KW-1185">Reference proteome</keyword>
<feature type="compositionally biased region" description="Polar residues" evidence="1">
    <location>
        <begin position="254"/>
        <end position="276"/>
    </location>
</feature>
<organism evidence="3 4">
    <name type="scientific">Suillus luteus UH-Slu-Lm8-n1</name>
    <dbReference type="NCBI Taxonomy" id="930992"/>
    <lineage>
        <taxon>Eukaryota</taxon>
        <taxon>Fungi</taxon>
        <taxon>Dikarya</taxon>
        <taxon>Basidiomycota</taxon>
        <taxon>Agaricomycotina</taxon>
        <taxon>Agaricomycetes</taxon>
        <taxon>Agaricomycetidae</taxon>
        <taxon>Boletales</taxon>
        <taxon>Suillineae</taxon>
        <taxon>Suillaceae</taxon>
        <taxon>Suillus</taxon>
    </lineage>
</organism>
<keyword evidence="2" id="KW-1133">Transmembrane helix</keyword>
<dbReference type="HOGENOM" id="CLU_013604_0_0_1"/>
<feature type="transmembrane region" description="Helical" evidence="2">
    <location>
        <begin position="562"/>
        <end position="586"/>
    </location>
</feature>
<proteinExistence type="predicted"/>
<gene>
    <name evidence="3" type="primary">SlCDF-B</name>
    <name evidence="3" type="ORF">CY34DRAFT_798077</name>
</gene>
<evidence type="ECO:0000256" key="1">
    <source>
        <dbReference type="SAM" id="MobiDB-lite"/>
    </source>
</evidence>
<dbReference type="AlphaFoldDB" id="A0A0D0BFV9"/>
<feature type="transmembrane region" description="Helical" evidence="2">
    <location>
        <begin position="333"/>
        <end position="351"/>
    </location>
</feature>
<feature type="transmembrane region" description="Helical" evidence="2">
    <location>
        <begin position="363"/>
        <end position="383"/>
    </location>
</feature>
<feature type="region of interest" description="Disordered" evidence="1">
    <location>
        <begin position="228"/>
        <end position="288"/>
    </location>
</feature>
<name>A0A0D0BFV9_9AGAM</name>
<feature type="transmembrane region" description="Helical" evidence="2">
    <location>
        <begin position="461"/>
        <end position="480"/>
    </location>
</feature>
<evidence type="ECO:0000313" key="3">
    <source>
        <dbReference type="EMBL" id="KIK48569.1"/>
    </source>
</evidence>
<dbReference type="STRING" id="930992.A0A0D0BFV9"/>
<reference evidence="3 4" key="1">
    <citation type="submission" date="2014-04" db="EMBL/GenBank/DDBJ databases">
        <authorList>
            <consortium name="DOE Joint Genome Institute"/>
            <person name="Kuo A."/>
            <person name="Ruytinx J."/>
            <person name="Rineau F."/>
            <person name="Colpaert J."/>
            <person name="Kohler A."/>
            <person name="Nagy L.G."/>
            <person name="Floudas D."/>
            <person name="Copeland A."/>
            <person name="Barry K.W."/>
            <person name="Cichocki N."/>
            <person name="Veneault-Fourrey C."/>
            <person name="LaButti K."/>
            <person name="Lindquist E.A."/>
            <person name="Lipzen A."/>
            <person name="Lundell T."/>
            <person name="Morin E."/>
            <person name="Murat C."/>
            <person name="Sun H."/>
            <person name="Tunlid A."/>
            <person name="Henrissat B."/>
            <person name="Grigoriev I.V."/>
            <person name="Hibbett D.S."/>
            <person name="Martin F."/>
            <person name="Nordberg H.P."/>
            <person name="Cantor M.N."/>
            <person name="Hua S.X."/>
        </authorList>
    </citation>
    <scope>NUCLEOTIDE SEQUENCE [LARGE SCALE GENOMIC DNA]</scope>
    <source>
        <strain evidence="3 4">UH-Slu-Lm8-n1</strain>
    </source>
</reference>
<dbReference type="Proteomes" id="UP000054485">
    <property type="component" value="Unassembled WGS sequence"/>
</dbReference>
<dbReference type="OrthoDB" id="5382797at2759"/>
<dbReference type="InParanoid" id="A0A0D0BFV9"/>
<reference evidence="4" key="2">
    <citation type="submission" date="2015-01" db="EMBL/GenBank/DDBJ databases">
        <title>Evolutionary Origins and Diversification of the Mycorrhizal Mutualists.</title>
        <authorList>
            <consortium name="DOE Joint Genome Institute"/>
            <consortium name="Mycorrhizal Genomics Consortium"/>
            <person name="Kohler A."/>
            <person name="Kuo A."/>
            <person name="Nagy L.G."/>
            <person name="Floudas D."/>
            <person name="Copeland A."/>
            <person name="Barry K.W."/>
            <person name="Cichocki N."/>
            <person name="Veneault-Fourrey C."/>
            <person name="LaButti K."/>
            <person name="Lindquist E.A."/>
            <person name="Lipzen A."/>
            <person name="Lundell T."/>
            <person name="Morin E."/>
            <person name="Murat C."/>
            <person name="Riley R."/>
            <person name="Ohm R."/>
            <person name="Sun H."/>
            <person name="Tunlid A."/>
            <person name="Henrissat B."/>
            <person name="Grigoriev I.V."/>
            <person name="Hibbett D.S."/>
            <person name="Martin F."/>
        </authorList>
    </citation>
    <scope>NUCLEOTIDE SEQUENCE [LARGE SCALE GENOMIC DNA]</scope>
    <source>
        <strain evidence="4">UH-Slu-Lm8-n1</strain>
    </source>
</reference>
<feature type="compositionally biased region" description="Low complexity" evidence="1">
    <location>
        <begin position="26"/>
        <end position="42"/>
    </location>
</feature>
<accession>A0A0D0BFV9</accession>
<feature type="region of interest" description="Disordered" evidence="1">
    <location>
        <begin position="1"/>
        <end position="73"/>
    </location>
</feature>
<feature type="compositionally biased region" description="Low complexity" evidence="1">
    <location>
        <begin position="57"/>
        <end position="66"/>
    </location>
</feature>
<feature type="compositionally biased region" description="Polar residues" evidence="1">
    <location>
        <begin position="186"/>
        <end position="199"/>
    </location>
</feature>
<sequence length="756" mass="80209">MHRRKSSKEDPDDGDTFVLIPDSNEPTTAPTLTAPPARLGLPQLGPGISARPPTVRSPPSISLNSPPNSPFRASHARVRSISSGPFIPPVPSPLANTFHVPLHPFEPGQVDDAAEGLRGHGRRHSRMHSRNLSLFFPRPHATISEDLPSDVESAPNNNPQSKTDLHIPASQSEPFQIGHDLTASFSFGSSGSMPKSNSAGAVPAGVTARRGHHHKHSLSHNFFSFLDPARQPQPEAKSEELHTAPTPAPMSPWSPVSNVQSGESASSSKVDLTTGTSSRSSSASPAPPQLTYHSLNLSKDGLLARVACILQLCLGGLVWVRGQAIGSLACTGLGYWVVFDAFGIAVGGPLLGRSKGGFGSARIQTTLLFAQCVYLMFAGVYVAKEAVEHILLSAGHGHGHWYPSPSPSAASTASVLALNASLNAAGGITRGLGLHGAGEMGNDGHHHHWGDERPEMLGLRYPLGLVIIVLLSLLATSTVFEHHDVLVRVTNKHIHFPSPLSLFQRSRLHPSSLVPGRGQVQAPWERILRNPYALPPILFCVAILGGEMVLNVTHYTPFDLSLATLQVIITTHVAYAACIVLGGVLLQTAPAASFAMSVGGIGTKSMGGMSGINMGMTGVKGLTSAKGANSLESKMESFWRVVREIERHEHVMSLPAPHVWQVCPPGQGDTKSFGLRSAPTSALSPSDSSSPFPDTPRGQEPQLIITLSPHVPPSLRDEEVLRFTRWACERVRGAFVGDGVKGGGVEVEVCVGILRG</sequence>
<protein>
    <submittedName>
        <fullName evidence="3">CDF transporter</fullName>
    </submittedName>
</protein>
<feature type="compositionally biased region" description="Low complexity" evidence="1">
    <location>
        <begin position="677"/>
        <end position="696"/>
    </location>
</feature>
<feature type="region of interest" description="Disordered" evidence="1">
    <location>
        <begin position="670"/>
        <end position="700"/>
    </location>
</feature>
<feature type="transmembrane region" description="Helical" evidence="2">
    <location>
        <begin position="302"/>
        <end position="321"/>
    </location>
</feature>
<feature type="region of interest" description="Disordered" evidence="1">
    <location>
        <begin position="186"/>
        <end position="213"/>
    </location>
</feature>
<feature type="transmembrane region" description="Helical" evidence="2">
    <location>
        <begin position="532"/>
        <end position="550"/>
    </location>
</feature>
<dbReference type="EMBL" id="KN835137">
    <property type="protein sequence ID" value="KIK48569.1"/>
    <property type="molecule type" value="Genomic_DNA"/>
</dbReference>
<feature type="region of interest" description="Disordered" evidence="1">
    <location>
        <begin position="143"/>
        <end position="166"/>
    </location>
</feature>
<keyword evidence="2" id="KW-0472">Membrane</keyword>
<keyword evidence="2" id="KW-0812">Transmembrane</keyword>
<evidence type="ECO:0000313" key="4">
    <source>
        <dbReference type="Proteomes" id="UP000054485"/>
    </source>
</evidence>